<evidence type="ECO:0000256" key="1">
    <source>
        <dbReference type="ARBA" id="ARBA00022729"/>
    </source>
</evidence>
<proteinExistence type="inferred from homology"/>
<evidence type="ECO:0000313" key="7">
    <source>
        <dbReference type="Proteomes" id="UP000837857"/>
    </source>
</evidence>
<dbReference type="PANTHER" id="PTHR45867">
    <property type="entry name" value="PURPLE ACID PHOSPHATASE"/>
    <property type="match status" value="1"/>
</dbReference>
<comment type="catalytic activity">
    <reaction evidence="3">
        <text>a phosphate monoester + H2O = an alcohol + phosphate</text>
        <dbReference type="Rhea" id="RHEA:15017"/>
        <dbReference type="ChEBI" id="CHEBI:15377"/>
        <dbReference type="ChEBI" id="CHEBI:30879"/>
        <dbReference type="ChEBI" id="CHEBI:43474"/>
        <dbReference type="ChEBI" id="CHEBI:67140"/>
        <dbReference type="EC" id="3.1.3.2"/>
    </reaction>
</comment>
<feature type="domain" description="Calcineurin-like phosphoesterase" evidence="4">
    <location>
        <begin position="98"/>
        <end position="257"/>
    </location>
</feature>
<keyword evidence="7" id="KW-1185">Reference proteome</keyword>
<comment type="similarity">
    <text evidence="3">Belongs to the metallophosphoesterase superfamily. Purple acid phosphatase family.</text>
</comment>
<reference evidence="6" key="1">
    <citation type="submission" date="2022-03" db="EMBL/GenBank/DDBJ databases">
        <authorList>
            <person name="Martin H S."/>
        </authorList>
    </citation>
    <scope>NUCLEOTIDE SEQUENCE</scope>
</reference>
<dbReference type="SUPFAM" id="SSF49363">
    <property type="entry name" value="Purple acid phosphatase, N-terminal domain"/>
    <property type="match status" value="1"/>
</dbReference>
<evidence type="ECO:0000259" key="5">
    <source>
        <dbReference type="Pfam" id="PF16656"/>
    </source>
</evidence>
<dbReference type="InterPro" id="IPR029052">
    <property type="entry name" value="Metallo-depent_PP-like"/>
</dbReference>
<dbReference type="PANTHER" id="PTHR45867:SF3">
    <property type="entry name" value="ACID PHOSPHATASE TYPE 7"/>
    <property type="match status" value="1"/>
</dbReference>
<dbReference type="EMBL" id="OW152825">
    <property type="protein sequence ID" value="CAH2041217.1"/>
    <property type="molecule type" value="Genomic_DNA"/>
</dbReference>
<evidence type="ECO:0000259" key="4">
    <source>
        <dbReference type="Pfam" id="PF00149"/>
    </source>
</evidence>
<sequence length="289" mass="33508">MHKIISKTNDIVVTWSTFNDTIESRAQYGVNEMDKEALGHSKLFTDGGPEKRSQWIHRVLLKDLKHDTRYVYHVGSEYGWSEDFWFKTPPAGEDWVVRAAIFGDMGNKNAHSLSYLQDEAQRGHFDVVLHVGDFAYDMHDEGARVGDQFMRQIQPLAAHVPYMACPGNHEEAYNFSNYRARFSMPGAHESLYYSFDLGPVHFVSISTELYYFLQYGLKVLEGQFRWLQRDLAEANKEKNRRTRPWIVLYSHRPMYCSNDHQLCWNNYLPNRVGLPLLGLGECRVSVGEA</sequence>
<dbReference type="Gene3D" id="2.60.40.380">
    <property type="entry name" value="Purple acid phosphatase-like, N-terminal"/>
    <property type="match status" value="1"/>
</dbReference>
<protein>
    <recommendedName>
        <fullName evidence="3">Purple acid phosphatase</fullName>
        <ecNumber evidence="3">3.1.3.2</ecNumber>
    </recommendedName>
</protein>
<accession>A0ABN8HTS4</accession>
<feature type="domain" description="Purple acid phosphatase N-terminal" evidence="5">
    <location>
        <begin position="7"/>
        <end position="88"/>
    </location>
</feature>
<dbReference type="Gene3D" id="3.60.21.10">
    <property type="match status" value="1"/>
</dbReference>
<organism evidence="6 7">
    <name type="scientific">Iphiclides podalirius</name>
    <name type="common">scarce swallowtail</name>
    <dbReference type="NCBI Taxonomy" id="110791"/>
    <lineage>
        <taxon>Eukaryota</taxon>
        <taxon>Metazoa</taxon>
        <taxon>Ecdysozoa</taxon>
        <taxon>Arthropoda</taxon>
        <taxon>Hexapoda</taxon>
        <taxon>Insecta</taxon>
        <taxon>Pterygota</taxon>
        <taxon>Neoptera</taxon>
        <taxon>Endopterygota</taxon>
        <taxon>Lepidoptera</taxon>
        <taxon>Glossata</taxon>
        <taxon>Ditrysia</taxon>
        <taxon>Papilionoidea</taxon>
        <taxon>Papilionidae</taxon>
        <taxon>Papilioninae</taxon>
        <taxon>Iphiclides</taxon>
    </lineage>
</organism>
<dbReference type="Pfam" id="PF00149">
    <property type="entry name" value="Metallophos"/>
    <property type="match status" value="1"/>
</dbReference>
<keyword evidence="3" id="KW-0378">Hydrolase</keyword>
<gene>
    <name evidence="6" type="ORF">IPOD504_LOCUS2996</name>
</gene>
<evidence type="ECO:0000256" key="3">
    <source>
        <dbReference type="RuleBase" id="RU361203"/>
    </source>
</evidence>
<dbReference type="SUPFAM" id="SSF56300">
    <property type="entry name" value="Metallo-dependent phosphatases"/>
    <property type="match status" value="1"/>
</dbReference>
<dbReference type="InterPro" id="IPR015914">
    <property type="entry name" value="PAPs_N"/>
</dbReference>
<keyword evidence="1" id="KW-0732">Signal</keyword>
<dbReference type="Pfam" id="PF16656">
    <property type="entry name" value="Pur_ac_phosph_N"/>
    <property type="match status" value="1"/>
</dbReference>
<keyword evidence="2" id="KW-0325">Glycoprotein</keyword>
<dbReference type="CDD" id="cd00839">
    <property type="entry name" value="MPP_PAPs"/>
    <property type="match status" value="1"/>
</dbReference>
<feature type="non-terminal residue" evidence="6">
    <location>
        <position position="1"/>
    </location>
</feature>
<evidence type="ECO:0000313" key="6">
    <source>
        <dbReference type="EMBL" id="CAH2041217.1"/>
    </source>
</evidence>
<dbReference type="InterPro" id="IPR004843">
    <property type="entry name" value="Calcineurin-like_PHP"/>
</dbReference>
<dbReference type="InterPro" id="IPR008963">
    <property type="entry name" value="Purple_acid_Pase-like_N"/>
</dbReference>
<dbReference type="InterPro" id="IPR041792">
    <property type="entry name" value="MPP_PAP"/>
</dbReference>
<evidence type="ECO:0000256" key="2">
    <source>
        <dbReference type="ARBA" id="ARBA00023180"/>
    </source>
</evidence>
<dbReference type="EC" id="3.1.3.2" evidence="3"/>
<dbReference type="Proteomes" id="UP000837857">
    <property type="component" value="Chromosome 13"/>
</dbReference>
<name>A0ABN8HTS4_9NEOP</name>